<keyword evidence="1" id="KW-1133">Transmembrane helix</keyword>
<sequence length="128" mass="14527">MKKLKMAEQISLISRSTRLEYIGYEEKSKIIILNRCNKKRFSTRTFINRTLETTALASLLFTRFAGVGALACWGLEIIETNTNPNIIISSWHYQKNACLGGMLVSFSTFLGSSLLWASLSISRDNFHK</sequence>
<feature type="transmembrane region" description="Helical" evidence="1">
    <location>
        <begin position="97"/>
        <end position="119"/>
    </location>
</feature>
<protein>
    <submittedName>
        <fullName evidence="2">Uncharacterized protein</fullName>
    </submittedName>
</protein>
<dbReference type="Proteomes" id="UP001165986">
    <property type="component" value="Unassembled WGS sequence"/>
</dbReference>
<evidence type="ECO:0000256" key="1">
    <source>
        <dbReference type="SAM" id="Phobius"/>
    </source>
</evidence>
<dbReference type="RefSeq" id="WP_191762505.1">
    <property type="nucleotide sequence ID" value="NZ_VJXY01000128.1"/>
</dbReference>
<comment type="caution">
    <text evidence="2">The sequence shown here is derived from an EMBL/GenBank/DDBJ whole genome shotgun (WGS) entry which is preliminary data.</text>
</comment>
<gene>
    <name evidence="2" type="ORF">FNW02_37190</name>
</gene>
<keyword evidence="1" id="KW-0812">Transmembrane</keyword>
<keyword evidence="1" id="KW-0472">Membrane</keyword>
<evidence type="ECO:0000313" key="2">
    <source>
        <dbReference type="EMBL" id="MBD6621185.1"/>
    </source>
</evidence>
<name>A0AA40VVS9_9NOST</name>
<evidence type="ECO:0000313" key="3">
    <source>
        <dbReference type="Proteomes" id="UP001165986"/>
    </source>
</evidence>
<proteinExistence type="predicted"/>
<reference evidence="2" key="1">
    <citation type="submission" date="2019-07" db="EMBL/GenBank/DDBJ databases">
        <title>Toxilogical consequences of a new and cryptic species of cyanobacteria (Komarekiella delphini-convector) recovered from the epidermis of a bottlenose dolphin and 1500 ft. in the air.</title>
        <authorList>
            <person name="Brown A.O."/>
            <person name="Dvorak P."/>
            <person name="Villanueva C.D."/>
            <person name="Foss A.J."/>
            <person name="Garvey A.D."/>
            <person name="Gibson Q.A."/>
            <person name="Johansen J.R."/>
            <person name="Casamatta D.A."/>
        </authorList>
    </citation>
    <scope>NUCLEOTIDE SEQUENCE</scope>
    <source>
        <strain evidence="2">SJRDD-AB1</strain>
    </source>
</reference>
<organism evidence="2 3">
    <name type="scientific">Komarekiella delphini-convector SJRDD-AB1</name>
    <dbReference type="NCBI Taxonomy" id="2593771"/>
    <lineage>
        <taxon>Bacteria</taxon>
        <taxon>Bacillati</taxon>
        <taxon>Cyanobacteriota</taxon>
        <taxon>Cyanophyceae</taxon>
        <taxon>Nostocales</taxon>
        <taxon>Nostocaceae</taxon>
        <taxon>Komarekiella</taxon>
        <taxon>Komarekiella delphini-convector</taxon>
    </lineage>
</organism>
<keyword evidence="3" id="KW-1185">Reference proteome</keyword>
<accession>A0AA40VVS9</accession>
<dbReference type="AlphaFoldDB" id="A0AA40VVS9"/>
<dbReference type="EMBL" id="VJXY01000128">
    <property type="protein sequence ID" value="MBD6621185.1"/>
    <property type="molecule type" value="Genomic_DNA"/>
</dbReference>